<dbReference type="Proteomes" id="UP000495940">
    <property type="component" value="Chromosome"/>
</dbReference>
<name>A0A6G5RD10_9ACTN</name>
<protein>
    <submittedName>
        <fullName evidence="1">Uncharacterized protein</fullName>
    </submittedName>
</protein>
<accession>A0A6G5RD10</accession>
<dbReference type="KEGG" id="shaw:CEB94_13500"/>
<sequence length="246" mass="25828">MTSDAWAAARDRVARTLTDNAADRDDLLVLLDRDRAAVRAGDAGRVEARLAHRFRRYAQSRPDAEADLRQLLVSLSNGFPTTASQDNSMHIHGNVGSIIAAAPGATAAAGSVNHGTVNDGVINDGRMKTGALANRGTQAPSSGQTGGARPRLLVGTLGVLVLAGAITGLAYGGAWDGITDGGEVRTCRQFLDMDTAFQKKTLHDIAREVGNKEAATDESIVEHTRYKCIGAEDELLTDVLAPTATP</sequence>
<evidence type="ECO:0000313" key="2">
    <source>
        <dbReference type="Proteomes" id="UP000495940"/>
    </source>
</evidence>
<dbReference type="AlphaFoldDB" id="A0A6G5RD10"/>
<keyword evidence="2" id="KW-1185">Reference proteome</keyword>
<organism evidence="1 2">
    <name type="scientific">Streptomyces hawaiiensis</name>
    <dbReference type="NCBI Taxonomy" id="67305"/>
    <lineage>
        <taxon>Bacteria</taxon>
        <taxon>Bacillati</taxon>
        <taxon>Actinomycetota</taxon>
        <taxon>Actinomycetes</taxon>
        <taxon>Kitasatosporales</taxon>
        <taxon>Streptomycetaceae</taxon>
        <taxon>Streptomyces</taxon>
    </lineage>
</organism>
<gene>
    <name evidence="1" type="ORF">CEB94_13500</name>
</gene>
<proteinExistence type="predicted"/>
<evidence type="ECO:0000313" key="1">
    <source>
        <dbReference type="EMBL" id="QCD55774.1"/>
    </source>
</evidence>
<reference evidence="1 2" key="1">
    <citation type="submission" date="2017-06" db="EMBL/GenBank/DDBJ databases">
        <title>Complete Genome Sequence of Streptomyces hawaiiensis NRRL 15010 and insights into acyldepsipeptides biosynthesis.</title>
        <authorList>
            <person name="Mariita R.M."/>
            <person name="Sello J.K."/>
        </authorList>
    </citation>
    <scope>NUCLEOTIDE SEQUENCE [LARGE SCALE GENOMIC DNA]</scope>
    <source>
        <strain evidence="1 2">ATCC 12236</strain>
    </source>
</reference>
<dbReference type="RefSeq" id="WP_175432434.1">
    <property type="nucleotide sequence ID" value="NZ_CP021978.1"/>
</dbReference>
<dbReference type="EMBL" id="CP021978">
    <property type="protein sequence ID" value="QCD55774.1"/>
    <property type="molecule type" value="Genomic_DNA"/>
</dbReference>